<keyword evidence="3" id="KW-1185">Reference proteome</keyword>
<keyword evidence="1" id="KW-0812">Transmembrane</keyword>
<evidence type="ECO:0000313" key="3">
    <source>
        <dbReference type="Proteomes" id="UP000078200"/>
    </source>
</evidence>
<dbReference type="EnsemblMetazoa" id="GAUT004132-RA">
    <property type="protein sequence ID" value="GAUT004132-PA"/>
    <property type="gene ID" value="GAUT004132"/>
</dbReference>
<keyword evidence="1" id="KW-0472">Membrane</keyword>
<protein>
    <submittedName>
        <fullName evidence="2">Uncharacterized protein</fullName>
    </submittedName>
</protein>
<proteinExistence type="predicted"/>
<organism evidence="2 3">
    <name type="scientific">Glossina austeni</name>
    <name type="common">Savannah tsetse fly</name>
    <dbReference type="NCBI Taxonomy" id="7395"/>
    <lineage>
        <taxon>Eukaryota</taxon>
        <taxon>Metazoa</taxon>
        <taxon>Ecdysozoa</taxon>
        <taxon>Arthropoda</taxon>
        <taxon>Hexapoda</taxon>
        <taxon>Insecta</taxon>
        <taxon>Pterygota</taxon>
        <taxon>Neoptera</taxon>
        <taxon>Endopterygota</taxon>
        <taxon>Diptera</taxon>
        <taxon>Brachycera</taxon>
        <taxon>Muscomorpha</taxon>
        <taxon>Hippoboscoidea</taxon>
        <taxon>Glossinidae</taxon>
        <taxon>Glossina</taxon>
    </lineage>
</organism>
<sequence length="103" mass="12129">MPRHSTSYYTITYLGVRPTKLPEDKIFILSYLLTLFLNAFNASTCQSLSLYRRTIKALANFFNTTRFRFRATIRELALTLRRPHGLVLKDAKISCPYERWFTT</sequence>
<dbReference type="Proteomes" id="UP000078200">
    <property type="component" value="Unassembled WGS sequence"/>
</dbReference>
<reference evidence="2" key="1">
    <citation type="submission" date="2020-05" db="UniProtKB">
        <authorList>
            <consortium name="EnsemblMetazoa"/>
        </authorList>
    </citation>
    <scope>IDENTIFICATION</scope>
    <source>
        <strain evidence="2">TTRI</strain>
    </source>
</reference>
<keyword evidence="1" id="KW-1133">Transmembrane helix</keyword>
<dbReference type="VEuPathDB" id="VectorBase:GAUT004132"/>
<evidence type="ECO:0000313" key="2">
    <source>
        <dbReference type="EnsemblMetazoa" id="GAUT004132-PA"/>
    </source>
</evidence>
<evidence type="ECO:0000256" key="1">
    <source>
        <dbReference type="SAM" id="Phobius"/>
    </source>
</evidence>
<name>A0A1A9UGJ8_GLOAU</name>
<accession>A0A1A9UGJ8</accession>
<dbReference type="AlphaFoldDB" id="A0A1A9UGJ8"/>
<feature type="transmembrane region" description="Helical" evidence="1">
    <location>
        <begin position="26"/>
        <end position="43"/>
    </location>
</feature>